<dbReference type="OrthoDB" id="9797743at2"/>
<keyword evidence="3" id="KW-0479">Metal-binding</keyword>
<dbReference type="InterPro" id="IPR006439">
    <property type="entry name" value="HAD-SF_hydro_IA"/>
</dbReference>
<evidence type="ECO:0000256" key="2">
    <source>
        <dbReference type="ARBA" id="ARBA00006171"/>
    </source>
</evidence>
<sequence length="224" mass="25247">MTRRKPPELALIFDMDGTLIDSNPTHKEAYRQFFTRFDLKITDDDFERYIAGRSNPDILKHFLGDQLSPQKITALKQQKESLFQQLFEPTIKPIRGLVSFLKQVKDAGLSTALATSAPMMNVRFLFRHVPIDAYFDAIVCDRDVTIGKPDPAIFQVAARKLKADPARCIVFEDSQAGVEAARAAGMRVVALTTNGQEKDTRHADLVIDTYNQITVPRLQSLLHT</sequence>
<dbReference type="RefSeq" id="WP_119670818.1">
    <property type="nucleotide sequence ID" value="NZ_QXED01000009.1"/>
</dbReference>
<dbReference type="EMBL" id="QXED01000009">
    <property type="protein sequence ID" value="RIV19108.1"/>
    <property type="molecule type" value="Genomic_DNA"/>
</dbReference>
<evidence type="ECO:0000256" key="3">
    <source>
        <dbReference type="ARBA" id="ARBA00022723"/>
    </source>
</evidence>
<protein>
    <submittedName>
        <fullName evidence="6">HAD family phosphatase</fullName>
    </submittedName>
</protein>
<dbReference type="CDD" id="cd07505">
    <property type="entry name" value="HAD_BPGM-like"/>
    <property type="match status" value="1"/>
</dbReference>
<evidence type="ECO:0000313" key="6">
    <source>
        <dbReference type="EMBL" id="RIV19108.1"/>
    </source>
</evidence>
<dbReference type="PRINTS" id="PR00413">
    <property type="entry name" value="HADHALOGNASE"/>
</dbReference>
<evidence type="ECO:0000256" key="4">
    <source>
        <dbReference type="ARBA" id="ARBA00022842"/>
    </source>
</evidence>
<evidence type="ECO:0000313" key="7">
    <source>
        <dbReference type="Proteomes" id="UP000283523"/>
    </source>
</evidence>
<dbReference type="AlphaFoldDB" id="A0A418M0U7"/>
<dbReference type="Pfam" id="PF13419">
    <property type="entry name" value="HAD_2"/>
    <property type="match status" value="1"/>
</dbReference>
<dbReference type="SUPFAM" id="SSF56784">
    <property type="entry name" value="HAD-like"/>
    <property type="match status" value="1"/>
</dbReference>
<gene>
    <name evidence="6" type="ORF">DYU11_26835</name>
</gene>
<dbReference type="InterPro" id="IPR023198">
    <property type="entry name" value="PGP-like_dom2"/>
</dbReference>
<dbReference type="SFLD" id="SFLDS00003">
    <property type="entry name" value="Haloacid_Dehalogenase"/>
    <property type="match status" value="1"/>
</dbReference>
<dbReference type="Gene3D" id="1.10.150.240">
    <property type="entry name" value="Putative phosphatase, domain 2"/>
    <property type="match status" value="1"/>
</dbReference>
<keyword evidence="7" id="KW-1185">Reference proteome</keyword>
<dbReference type="Proteomes" id="UP000283523">
    <property type="component" value="Unassembled WGS sequence"/>
</dbReference>
<name>A0A418M0U7_9BACT</name>
<evidence type="ECO:0000256" key="1">
    <source>
        <dbReference type="ARBA" id="ARBA00001946"/>
    </source>
</evidence>
<keyword evidence="4" id="KW-0460">Magnesium</keyword>
<dbReference type="GO" id="GO:0003824">
    <property type="term" value="F:catalytic activity"/>
    <property type="evidence" value="ECO:0007669"/>
    <property type="project" value="UniProtKB-ARBA"/>
</dbReference>
<dbReference type="SFLD" id="SFLDG01135">
    <property type="entry name" value="C1.5.6:_HAD__Beta-PGM__Phospha"/>
    <property type="match status" value="1"/>
</dbReference>
<dbReference type="InterPro" id="IPR023214">
    <property type="entry name" value="HAD_sf"/>
</dbReference>
<dbReference type="GO" id="GO:0046872">
    <property type="term" value="F:metal ion binding"/>
    <property type="evidence" value="ECO:0007669"/>
    <property type="project" value="UniProtKB-KW"/>
</dbReference>
<reference evidence="6 7" key="1">
    <citation type="submission" date="2018-08" db="EMBL/GenBank/DDBJ databases">
        <title>Fibrisoma montanum sp. nov., isolated from Danxia mountain soil.</title>
        <authorList>
            <person name="Huang Y."/>
        </authorList>
    </citation>
    <scope>NUCLEOTIDE SEQUENCE [LARGE SCALE GENOMIC DNA]</scope>
    <source>
        <strain evidence="6 7">HYT19</strain>
    </source>
</reference>
<dbReference type="Gene3D" id="3.40.50.1000">
    <property type="entry name" value="HAD superfamily/HAD-like"/>
    <property type="match status" value="1"/>
</dbReference>
<comment type="cofactor">
    <cofactor evidence="1">
        <name>Mg(2+)</name>
        <dbReference type="ChEBI" id="CHEBI:18420"/>
    </cofactor>
</comment>
<comment type="similarity">
    <text evidence="2">Belongs to the HAD-like hydrolase superfamily. CbbY/CbbZ/Gph/YieH family.</text>
</comment>
<dbReference type="InterPro" id="IPR051600">
    <property type="entry name" value="Beta-PGM-like"/>
</dbReference>
<dbReference type="InterPro" id="IPR041492">
    <property type="entry name" value="HAD_2"/>
</dbReference>
<proteinExistence type="inferred from homology"/>
<dbReference type="InterPro" id="IPR036412">
    <property type="entry name" value="HAD-like_sf"/>
</dbReference>
<evidence type="ECO:0000256" key="5">
    <source>
        <dbReference type="ARBA" id="ARBA00023277"/>
    </source>
</evidence>
<comment type="caution">
    <text evidence="6">The sequence shown here is derived from an EMBL/GenBank/DDBJ whole genome shotgun (WGS) entry which is preliminary data.</text>
</comment>
<keyword evidence="5" id="KW-0119">Carbohydrate metabolism</keyword>
<organism evidence="6 7">
    <name type="scientific">Fibrisoma montanum</name>
    <dbReference type="NCBI Taxonomy" id="2305895"/>
    <lineage>
        <taxon>Bacteria</taxon>
        <taxon>Pseudomonadati</taxon>
        <taxon>Bacteroidota</taxon>
        <taxon>Cytophagia</taxon>
        <taxon>Cytophagales</taxon>
        <taxon>Spirosomataceae</taxon>
        <taxon>Fibrisoma</taxon>
    </lineage>
</organism>
<dbReference type="PANTHER" id="PTHR46193">
    <property type="entry name" value="6-PHOSPHOGLUCONATE PHOSPHATASE"/>
    <property type="match status" value="1"/>
</dbReference>
<dbReference type="PANTHER" id="PTHR46193:SF18">
    <property type="entry name" value="HEXITOL PHOSPHATASE B"/>
    <property type="match status" value="1"/>
</dbReference>
<accession>A0A418M0U7</accession>
<dbReference type="SFLD" id="SFLDG01129">
    <property type="entry name" value="C1.5:_HAD__Beta-PGM__Phosphata"/>
    <property type="match status" value="1"/>
</dbReference>
<dbReference type="NCBIfam" id="TIGR01509">
    <property type="entry name" value="HAD-SF-IA-v3"/>
    <property type="match status" value="1"/>
</dbReference>